<evidence type="ECO:0000256" key="7">
    <source>
        <dbReference type="ARBA" id="ARBA00023136"/>
    </source>
</evidence>
<keyword evidence="5 8" id="KW-0812">Transmembrane</keyword>
<feature type="transmembrane region" description="Helical" evidence="8">
    <location>
        <begin position="413"/>
        <end position="434"/>
    </location>
</feature>
<organism evidence="9 10">
    <name type="scientific">Entomospira culicis</name>
    <dbReference type="NCBI Taxonomy" id="2719989"/>
    <lineage>
        <taxon>Bacteria</taxon>
        <taxon>Pseudomonadati</taxon>
        <taxon>Spirochaetota</taxon>
        <taxon>Spirochaetia</taxon>
        <taxon>Spirochaetales</taxon>
        <taxon>Spirochaetaceae</taxon>
        <taxon>Entomospira</taxon>
    </lineage>
</organism>
<feature type="transmembrane region" description="Helical" evidence="8">
    <location>
        <begin position="143"/>
        <end position="165"/>
    </location>
</feature>
<dbReference type="GO" id="GO:0005886">
    <property type="term" value="C:plasma membrane"/>
    <property type="evidence" value="ECO:0007669"/>
    <property type="project" value="UniProtKB-SubCell"/>
</dbReference>
<comment type="similarity">
    <text evidence="2">Belongs to the DcuC/DcuD transporter (TC 2.A.61) family.</text>
</comment>
<name>A0A968KVP9_9SPIO</name>
<feature type="transmembrane region" description="Helical" evidence="8">
    <location>
        <begin position="255"/>
        <end position="273"/>
    </location>
</feature>
<evidence type="ECO:0000313" key="9">
    <source>
        <dbReference type="EMBL" id="NIZ69368.1"/>
    </source>
</evidence>
<keyword evidence="6 8" id="KW-1133">Transmembrane helix</keyword>
<dbReference type="InterPro" id="IPR004669">
    <property type="entry name" value="C4_dicarb_anaerob_car"/>
</dbReference>
<gene>
    <name evidence="9" type="primary">dcuC</name>
    <name evidence="9" type="ORF">HCT48_03955</name>
</gene>
<dbReference type="InterPro" id="IPR018385">
    <property type="entry name" value="C4_dicarb_anaerob_car-like"/>
</dbReference>
<dbReference type="AlphaFoldDB" id="A0A968KVP9"/>
<dbReference type="EMBL" id="JAATLM010000001">
    <property type="protein sequence ID" value="NIZ69368.1"/>
    <property type="molecule type" value="Genomic_DNA"/>
</dbReference>
<keyword evidence="10" id="KW-1185">Reference proteome</keyword>
<evidence type="ECO:0000256" key="4">
    <source>
        <dbReference type="ARBA" id="ARBA00022475"/>
    </source>
</evidence>
<accession>A0A968KVP9</accession>
<feature type="transmembrane region" description="Helical" evidence="8">
    <location>
        <begin position="285"/>
        <end position="309"/>
    </location>
</feature>
<protein>
    <submittedName>
        <fullName evidence="9">C4-dicarboxylate transporter DcuC</fullName>
    </submittedName>
</protein>
<feature type="transmembrane region" description="Helical" evidence="8">
    <location>
        <begin position="226"/>
        <end position="248"/>
    </location>
</feature>
<dbReference type="GO" id="GO:0015556">
    <property type="term" value="F:C4-dicarboxylate transmembrane transporter activity"/>
    <property type="evidence" value="ECO:0007669"/>
    <property type="project" value="InterPro"/>
</dbReference>
<feature type="transmembrane region" description="Helical" evidence="8">
    <location>
        <begin position="99"/>
        <end position="131"/>
    </location>
</feature>
<feature type="transmembrane region" description="Helical" evidence="8">
    <location>
        <begin position="47"/>
        <end position="69"/>
    </location>
</feature>
<dbReference type="NCBIfam" id="NF037994">
    <property type="entry name" value="DcuC_1"/>
    <property type="match status" value="1"/>
</dbReference>
<dbReference type="PANTHER" id="PTHR42002:SF2">
    <property type="entry name" value="ANAEROBIC C4-DICARBOXYLATE TRANSPORTER DCUC-RELATED"/>
    <property type="match status" value="1"/>
</dbReference>
<keyword evidence="7 8" id="KW-0472">Membrane</keyword>
<evidence type="ECO:0000256" key="8">
    <source>
        <dbReference type="SAM" id="Phobius"/>
    </source>
</evidence>
<sequence length="436" mass="47944">MILLGVALSLLVIGLIRGLEISVWLILIASSLLYAGHLLGLIDKDPMAIILISIKNSFHNIALIIMMLFGYSHYMQRIGANQALITLVSRPLMKLRQPYILLIALFLLASLLSLVITSAAALAILLLSTFYPILKKVGISKPAIAAVIVSATGILPSPLAVETHLSAQALNLSINDYIALSYTITLPMLFAMAITHGIWQYRQDKALQKLDLQEKNFQTEESITPIQWFLAPLPFLPLILFTFYALVVKEQEVDIMAMLFMALGIAWIVDLFLNRSLKIATQHLAHIWQGMATGLIQVGSIVISAGLFVQAIKELGIIEQMLQLMQAQQLPAIALIFLLMMSIIFVALISGSGLALYFGLAPFVPLFADISGVEGWKLATLLEVTAHTSRTFSILAAVMIVTSKQLDISLRAIMHRTYPAVLMAWGILILHLFLHS</sequence>
<keyword evidence="3" id="KW-0813">Transport</keyword>
<comment type="caution">
    <text evidence="9">The sequence shown here is derived from an EMBL/GenBank/DDBJ whole genome shotgun (WGS) entry which is preliminary data.</text>
</comment>
<proteinExistence type="inferred from homology"/>
<evidence type="ECO:0000256" key="6">
    <source>
        <dbReference type="ARBA" id="ARBA00022989"/>
    </source>
</evidence>
<reference evidence="9" key="1">
    <citation type="submission" date="2020-03" db="EMBL/GenBank/DDBJ databases">
        <title>Spirochaetal bacteria isolated from arthropods constitute a novel genus Entomospira genus novum within the order Spirochaetales.</title>
        <authorList>
            <person name="Grana-Miraglia L."/>
            <person name="Sikutova S."/>
            <person name="Fingerle V."/>
            <person name="Sing A."/>
            <person name="Castillo-Ramirez S."/>
            <person name="Margos G."/>
            <person name="Rudolf I."/>
        </authorList>
    </citation>
    <scope>NUCLEOTIDE SEQUENCE</scope>
    <source>
        <strain evidence="9">BR149</strain>
    </source>
</reference>
<feature type="transmembrane region" description="Helical" evidence="8">
    <location>
        <begin position="330"/>
        <end position="358"/>
    </location>
</feature>
<feature type="transmembrane region" description="Helical" evidence="8">
    <location>
        <begin position="177"/>
        <end position="199"/>
    </location>
</feature>
<dbReference type="PANTHER" id="PTHR42002">
    <property type="entry name" value="ANAEROBIC C4-DICARBOXYLATE TRANSPORTER DCUC-RELATED"/>
    <property type="match status" value="1"/>
</dbReference>
<keyword evidence="4" id="KW-1003">Cell membrane</keyword>
<evidence type="ECO:0000256" key="3">
    <source>
        <dbReference type="ARBA" id="ARBA00022448"/>
    </source>
</evidence>
<evidence type="ECO:0000256" key="5">
    <source>
        <dbReference type="ARBA" id="ARBA00022692"/>
    </source>
</evidence>
<dbReference type="NCBIfam" id="TIGR00771">
    <property type="entry name" value="DcuC"/>
    <property type="match status" value="1"/>
</dbReference>
<dbReference type="Pfam" id="PF03606">
    <property type="entry name" value="DcuC"/>
    <property type="match status" value="1"/>
</dbReference>
<evidence type="ECO:0000256" key="1">
    <source>
        <dbReference type="ARBA" id="ARBA00004651"/>
    </source>
</evidence>
<dbReference type="Proteomes" id="UP000778951">
    <property type="component" value="Unassembled WGS sequence"/>
</dbReference>
<comment type="subcellular location">
    <subcellularLocation>
        <location evidence="1">Cell membrane</location>
        <topology evidence="1">Multi-pass membrane protein</topology>
    </subcellularLocation>
</comment>
<evidence type="ECO:0000313" key="10">
    <source>
        <dbReference type="Proteomes" id="UP000778951"/>
    </source>
</evidence>
<evidence type="ECO:0000256" key="2">
    <source>
        <dbReference type="ARBA" id="ARBA00005275"/>
    </source>
</evidence>